<feature type="domain" description="DJ-1/PfpI" evidence="1">
    <location>
        <begin position="6"/>
        <end position="172"/>
    </location>
</feature>
<keyword evidence="2" id="KW-0315">Glutamine amidotransferase</keyword>
<evidence type="ECO:0000313" key="2">
    <source>
        <dbReference type="EMBL" id="NEW48289.1"/>
    </source>
</evidence>
<dbReference type="SUPFAM" id="SSF52317">
    <property type="entry name" value="Class I glutamine amidotransferase-like"/>
    <property type="match status" value="1"/>
</dbReference>
<keyword evidence="5" id="KW-1185">Reference proteome</keyword>
<dbReference type="EMBL" id="JAAGUZ010000147">
    <property type="protein sequence ID" value="NEW48289.1"/>
    <property type="molecule type" value="Genomic_DNA"/>
</dbReference>
<name>A0A6P1DFK0_9NOCA</name>
<protein>
    <submittedName>
        <fullName evidence="2">Glutamine amidotransferase</fullName>
    </submittedName>
</protein>
<reference evidence="4 5" key="1">
    <citation type="submission" date="2020-01" db="EMBL/GenBank/DDBJ databases">
        <title>Genetics and antimicrobial susceptibilities of Nocardia species isolated from the soil; a comparison with species isolated from humans.</title>
        <authorList>
            <person name="Carrasco G."/>
            <person name="Monzon S."/>
            <person name="Sansegundo M."/>
            <person name="Garcia E."/>
            <person name="Garrido N."/>
            <person name="Medina M.J."/>
            <person name="Villalon P."/>
            <person name="Ramirez-Arocha A.C."/>
            <person name="Jimenez P."/>
            <person name="Cuesta I."/>
            <person name="Valdezate S."/>
        </authorList>
    </citation>
    <scope>NUCLEOTIDE SEQUENCE [LARGE SCALE GENOMIC DNA]</scope>
    <source>
        <strain evidence="2 4">CNM20110639</strain>
        <strain evidence="3 5">CNM20110649</strain>
    </source>
</reference>
<evidence type="ECO:0000313" key="3">
    <source>
        <dbReference type="EMBL" id="NEW58742.1"/>
    </source>
</evidence>
<dbReference type="InterPro" id="IPR029062">
    <property type="entry name" value="Class_I_gatase-like"/>
</dbReference>
<dbReference type="Proteomes" id="UP000468928">
    <property type="component" value="Unassembled WGS sequence"/>
</dbReference>
<proteinExistence type="predicted"/>
<gene>
    <name evidence="2" type="ORF">GV789_28305</name>
    <name evidence="3" type="ORF">GV794_24330</name>
</gene>
<dbReference type="InterPro" id="IPR002818">
    <property type="entry name" value="DJ-1/PfpI"/>
</dbReference>
<dbReference type="EMBL" id="JAAGUX010000063">
    <property type="protein sequence ID" value="NEW58742.1"/>
    <property type="molecule type" value="Genomic_DNA"/>
</dbReference>
<sequence length="211" mass="22175">MTMKVVHVAVYDLLADWEVGAATAHVNAHPWQRTPGAFQVRTVGLTTDPITTKGGMRITPDLALADLDPADSAMLILPGADQWGTDALTPFARAARRFLDADVPVAAICGATLGLALEGLLDTRKHTSNAAEVLAYSGYAGADNYVASPAVADGGVVTASGTAPFEFAREVLGVLGVYEPHILDAWYRLYAHSDASAYAELDEYARAASTA</sequence>
<organism evidence="2 4">
    <name type="scientific">Nocardia cyriacigeorgica</name>
    <dbReference type="NCBI Taxonomy" id="135487"/>
    <lineage>
        <taxon>Bacteria</taxon>
        <taxon>Bacillati</taxon>
        <taxon>Actinomycetota</taxon>
        <taxon>Actinomycetes</taxon>
        <taxon>Mycobacteriales</taxon>
        <taxon>Nocardiaceae</taxon>
        <taxon>Nocardia</taxon>
    </lineage>
</organism>
<evidence type="ECO:0000313" key="5">
    <source>
        <dbReference type="Proteomes" id="UP000470876"/>
    </source>
</evidence>
<comment type="caution">
    <text evidence="2">The sequence shown here is derived from an EMBL/GenBank/DDBJ whole genome shotgun (WGS) entry which is preliminary data.</text>
</comment>
<keyword evidence="2" id="KW-0808">Transferase</keyword>
<dbReference type="AlphaFoldDB" id="A0A6P1DFK0"/>
<dbReference type="Pfam" id="PF01965">
    <property type="entry name" value="DJ-1_PfpI"/>
    <property type="match status" value="1"/>
</dbReference>
<evidence type="ECO:0000259" key="1">
    <source>
        <dbReference type="Pfam" id="PF01965"/>
    </source>
</evidence>
<dbReference type="GO" id="GO:0016740">
    <property type="term" value="F:transferase activity"/>
    <property type="evidence" value="ECO:0007669"/>
    <property type="project" value="UniProtKB-KW"/>
</dbReference>
<dbReference type="Proteomes" id="UP000470876">
    <property type="component" value="Unassembled WGS sequence"/>
</dbReference>
<accession>A0A6P1DFK0</accession>
<evidence type="ECO:0000313" key="4">
    <source>
        <dbReference type="Proteomes" id="UP000468928"/>
    </source>
</evidence>
<dbReference type="Gene3D" id="3.40.50.880">
    <property type="match status" value="1"/>
</dbReference>